<dbReference type="Proteomes" id="UP000033123">
    <property type="component" value="Chromosome"/>
</dbReference>
<sequence length="77" mass="8905">MVHGYDFKRCIEELGIQPILARVRHPQKNGKSKNGSIRHNRFGKALLWVAVDCGVHKFTDYCTVFCNVGFYHFISCF</sequence>
<protein>
    <submittedName>
        <fullName evidence="1">Mobile element protein</fullName>
    </submittedName>
</protein>
<proteinExistence type="predicted"/>
<name>A0A0E3PMX6_9EURY</name>
<reference evidence="1 2" key="1">
    <citation type="submission" date="2014-07" db="EMBL/GenBank/DDBJ databases">
        <title>Methanogenic archaea and the global carbon cycle.</title>
        <authorList>
            <person name="Henriksen J.R."/>
            <person name="Luke J."/>
            <person name="Reinhart S."/>
            <person name="Benedict M.N."/>
            <person name="Youngblut N.D."/>
            <person name="Metcalf M.E."/>
            <person name="Whitaker R.J."/>
            <person name="Metcalf W.W."/>
        </authorList>
    </citation>
    <scope>NUCLEOTIDE SEQUENCE [LARGE SCALE GENOMIC DNA]</scope>
    <source>
        <strain evidence="1 2">C2J</strain>
    </source>
</reference>
<evidence type="ECO:0000313" key="2">
    <source>
        <dbReference type="Proteomes" id="UP000033123"/>
    </source>
</evidence>
<organism evidence="1 2">
    <name type="scientific">Methanosarcina siciliae C2J</name>
    <dbReference type="NCBI Taxonomy" id="1434118"/>
    <lineage>
        <taxon>Archaea</taxon>
        <taxon>Methanobacteriati</taxon>
        <taxon>Methanobacteriota</taxon>
        <taxon>Stenosarchaea group</taxon>
        <taxon>Methanomicrobia</taxon>
        <taxon>Methanosarcinales</taxon>
        <taxon>Methanosarcinaceae</taxon>
        <taxon>Methanosarcina</taxon>
    </lineage>
</organism>
<accession>A0A0E3PMX6</accession>
<evidence type="ECO:0000313" key="1">
    <source>
        <dbReference type="EMBL" id="AKB35828.1"/>
    </source>
</evidence>
<dbReference type="KEGG" id="msj:MSSAC_1238"/>
<dbReference type="HOGENOM" id="CLU_2629786_0_0_2"/>
<dbReference type="PATRIC" id="fig|1434118.4.peg.1574"/>
<gene>
    <name evidence="1" type="ORF">MSSAC_1238</name>
</gene>
<dbReference type="EMBL" id="CP009508">
    <property type="protein sequence ID" value="AKB35828.1"/>
    <property type="molecule type" value="Genomic_DNA"/>
</dbReference>
<dbReference type="AlphaFoldDB" id="A0A0E3PMX6"/>